<dbReference type="Pfam" id="PF05147">
    <property type="entry name" value="LANC_like"/>
    <property type="match status" value="1"/>
</dbReference>
<dbReference type="CDD" id="cd04434">
    <property type="entry name" value="LanC_like"/>
    <property type="match status" value="1"/>
</dbReference>
<keyword evidence="2" id="KW-1185">Reference proteome</keyword>
<comment type="caution">
    <text evidence="1">The sequence shown here is derived from an EMBL/GenBank/DDBJ whole genome shotgun (WGS) entry which is preliminary data.</text>
</comment>
<dbReference type="PRINTS" id="PR01950">
    <property type="entry name" value="LANCSUPER"/>
</dbReference>
<dbReference type="InterPro" id="IPR007822">
    <property type="entry name" value="LANC-like"/>
</dbReference>
<dbReference type="SUPFAM" id="SSF158745">
    <property type="entry name" value="LanC-like"/>
    <property type="match status" value="1"/>
</dbReference>
<dbReference type="GO" id="GO:0031179">
    <property type="term" value="P:peptide modification"/>
    <property type="evidence" value="ECO:0007669"/>
    <property type="project" value="InterPro"/>
</dbReference>
<dbReference type="Proteomes" id="UP000548476">
    <property type="component" value="Unassembled WGS sequence"/>
</dbReference>
<protein>
    <recommendedName>
        <fullName evidence="3">Lanthionine synthetase C family protein</fullName>
    </recommendedName>
</protein>
<evidence type="ECO:0000313" key="2">
    <source>
        <dbReference type="Proteomes" id="UP000548476"/>
    </source>
</evidence>
<proteinExistence type="predicted"/>
<reference evidence="1 2" key="1">
    <citation type="submission" date="2020-08" db="EMBL/GenBank/DDBJ databases">
        <title>Genomic Encyclopedia of Type Strains, Phase IV (KMG-IV): sequencing the most valuable type-strain genomes for metagenomic binning, comparative biology and taxonomic classification.</title>
        <authorList>
            <person name="Goeker M."/>
        </authorList>
    </citation>
    <scope>NUCLEOTIDE SEQUENCE [LARGE SCALE GENOMIC DNA]</scope>
    <source>
        <strain evidence="1 2">YIM 65646</strain>
    </source>
</reference>
<dbReference type="SMART" id="SM01260">
    <property type="entry name" value="LANC_like"/>
    <property type="match status" value="1"/>
</dbReference>
<dbReference type="Gene3D" id="1.50.10.20">
    <property type="match status" value="2"/>
</dbReference>
<name>A0A841FM51_9ACTN</name>
<accession>A0A841FM51</accession>
<organism evidence="1 2">
    <name type="scientific">Phytomonospora endophytica</name>
    <dbReference type="NCBI Taxonomy" id="714109"/>
    <lineage>
        <taxon>Bacteria</taxon>
        <taxon>Bacillati</taxon>
        <taxon>Actinomycetota</taxon>
        <taxon>Actinomycetes</taxon>
        <taxon>Micromonosporales</taxon>
        <taxon>Micromonosporaceae</taxon>
        <taxon>Phytomonospora</taxon>
    </lineage>
</organism>
<sequence length="416" mass="44227">MDSALHARADELARGGLDWILAQAVETVHGLAWTYTTGEPEPTNSLYHGTAGVVTALLEGWRHFGDDRYADAALRGLREIEAGLPGMYDDTLYIGRAGAAIVLHEAGRVLGDDRATAAAKHTLTLLRANFDGVRWGNGFELMLGNAGIGLAGLTCGDLDFALLAAEPYVSTAKPTGHGVVWEISAGTDRMLHKFGHGTLGISYALAAIGEATGRKDLVDLAVAGASDVVSRNEGGADGFLVAHSDPPKEGSRQERYSFGWCAGPSGDAITFRMLATATGDPQWTELVDRCWHTIATSGLPKRMRPGFWDNNGRCCGTAGVLATVGDLMVERGIDGAFAETLVADLDVQATVDGDMFCWANYEYRDTPPQLDPRAGWSMGGAGIVRELIRWKRLTTGGDPGYVVPLPDQPPAREAAS</sequence>
<dbReference type="EMBL" id="JACHGT010000008">
    <property type="protein sequence ID" value="MBB6035993.1"/>
    <property type="molecule type" value="Genomic_DNA"/>
</dbReference>
<gene>
    <name evidence="1" type="ORF">HNR73_003861</name>
</gene>
<evidence type="ECO:0000313" key="1">
    <source>
        <dbReference type="EMBL" id="MBB6035993.1"/>
    </source>
</evidence>
<dbReference type="AlphaFoldDB" id="A0A841FM51"/>
<evidence type="ECO:0008006" key="3">
    <source>
        <dbReference type="Google" id="ProtNLM"/>
    </source>
</evidence>
<dbReference type="RefSeq" id="WP_184788847.1">
    <property type="nucleotide sequence ID" value="NZ_BONT01000046.1"/>
</dbReference>